<dbReference type="Gene3D" id="3.40.50.1440">
    <property type="entry name" value="Tubulin/FtsZ, GTPase domain"/>
    <property type="match status" value="1"/>
</dbReference>
<keyword evidence="7 8" id="KW-0131">Cell cycle</keyword>
<evidence type="ECO:0000256" key="9">
    <source>
        <dbReference type="NCBIfam" id="TIGR00065"/>
    </source>
</evidence>
<feature type="binding site" evidence="8">
    <location>
        <begin position="123"/>
        <end position="125"/>
    </location>
    <ligand>
        <name>GTP</name>
        <dbReference type="ChEBI" id="CHEBI:37565"/>
    </ligand>
</feature>
<evidence type="ECO:0000256" key="10">
    <source>
        <dbReference type="RuleBase" id="RU003360"/>
    </source>
</evidence>
<dbReference type="EMBL" id="MT631467">
    <property type="protein sequence ID" value="QNO51353.1"/>
    <property type="molecule type" value="Genomic_DNA"/>
</dbReference>
<reference evidence="13" key="1">
    <citation type="submission" date="2020-06" db="EMBL/GenBank/DDBJ databases">
        <title>Unique genomic features of the anaerobic methanotrophic archaea.</title>
        <authorList>
            <person name="Chadwick G.L."/>
            <person name="Skennerton C.T."/>
            <person name="Laso-Perez R."/>
            <person name="Leu A.O."/>
            <person name="Speth D.R."/>
            <person name="Yu H."/>
            <person name="Morgan-Lang C."/>
            <person name="Hatzenpichler R."/>
            <person name="Goudeau D."/>
            <person name="Malmstrom R."/>
            <person name="Brazelton W.J."/>
            <person name="Woyke T."/>
            <person name="Hallam S.J."/>
            <person name="Tyson G.W."/>
            <person name="Wegener G."/>
            <person name="Boetius A."/>
            <person name="Orphan V."/>
        </authorList>
    </citation>
    <scope>NUCLEOTIDE SEQUENCE</scope>
</reference>
<evidence type="ECO:0000256" key="2">
    <source>
        <dbReference type="ARBA" id="ARBA00022490"/>
    </source>
</evidence>
<dbReference type="Pfam" id="PF12327">
    <property type="entry name" value="FtsZ_C"/>
    <property type="match status" value="1"/>
</dbReference>
<evidence type="ECO:0000256" key="4">
    <source>
        <dbReference type="ARBA" id="ARBA00022741"/>
    </source>
</evidence>
<dbReference type="InterPro" id="IPR003008">
    <property type="entry name" value="Tubulin_FtsZ_GTPase"/>
</dbReference>
<evidence type="ECO:0000313" key="13">
    <source>
        <dbReference type="EMBL" id="QNO51353.1"/>
    </source>
</evidence>
<name>A0A7G9YTL9_9EURY</name>
<keyword evidence="4 8" id="KW-0547">Nucleotide-binding</keyword>
<dbReference type="GO" id="GO:0032153">
    <property type="term" value="C:cell division site"/>
    <property type="evidence" value="ECO:0007669"/>
    <property type="project" value="UniProtKB-UniRule"/>
</dbReference>
<dbReference type="NCBIfam" id="TIGR00065">
    <property type="entry name" value="ftsZ"/>
    <property type="match status" value="1"/>
</dbReference>
<dbReference type="InterPro" id="IPR045061">
    <property type="entry name" value="FtsZ/CetZ"/>
</dbReference>
<dbReference type="GO" id="GO:0051258">
    <property type="term" value="P:protein polymerization"/>
    <property type="evidence" value="ECO:0007669"/>
    <property type="project" value="UniProtKB-UniRule"/>
</dbReference>
<comment type="subcellular location">
    <subcellularLocation>
        <location evidence="8">Cytoplasm</location>
    </subcellularLocation>
    <text evidence="8">Assembles at midcell at the inner surface of the cytoplasmic membrane.</text>
</comment>
<dbReference type="Pfam" id="PF00091">
    <property type="entry name" value="Tubulin"/>
    <property type="match status" value="1"/>
</dbReference>
<evidence type="ECO:0000259" key="12">
    <source>
        <dbReference type="SMART" id="SM00865"/>
    </source>
</evidence>
<dbReference type="AlphaFoldDB" id="A0A7G9YTL9"/>
<comment type="subunit">
    <text evidence="8">Homodimer. Polymerizes to form a dynamic ring structure in a strictly GTP-dependent manner. Interacts directly with several other division proteins.</text>
</comment>
<evidence type="ECO:0000256" key="6">
    <source>
        <dbReference type="ARBA" id="ARBA00023210"/>
    </source>
</evidence>
<dbReference type="PRINTS" id="PR00423">
    <property type="entry name" value="CELLDVISFTSZ"/>
</dbReference>
<keyword evidence="5 8" id="KW-0342">GTP-binding</keyword>
<feature type="domain" description="Tubulin/FtsZ GTPase" evidence="11">
    <location>
        <begin position="27"/>
        <end position="218"/>
    </location>
</feature>
<dbReference type="GO" id="GO:0005737">
    <property type="term" value="C:cytoplasm"/>
    <property type="evidence" value="ECO:0007669"/>
    <property type="project" value="UniProtKB-SubCell"/>
</dbReference>
<dbReference type="InterPro" id="IPR008280">
    <property type="entry name" value="Tub_FtsZ_C"/>
</dbReference>
<dbReference type="PROSITE" id="PS01135">
    <property type="entry name" value="FTSZ_2"/>
    <property type="match status" value="1"/>
</dbReference>
<feature type="binding site" evidence="8">
    <location>
        <begin position="35"/>
        <end position="39"/>
    </location>
    <ligand>
        <name>GTP</name>
        <dbReference type="ChEBI" id="CHEBI:37565"/>
    </ligand>
</feature>
<feature type="domain" description="Tubulin/FtsZ 2-layer sandwich" evidence="12">
    <location>
        <begin position="220"/>
        <end position="338"/>
    </location>
</feature>
<dbReference type="SMART" id="SM00865">
    <property type="entry name" value="Tubulin_C"/>
    <property type="match status" value="1"/>
</dbReference>
<organism evidence="13">
    <name type="scientific">Candidatus Methanophagaceae archaeon ANME-1 ERB6</name>
    <dbReference type="NCBI Taxonomy" id="2759912"/>
    <lineage>
        <taxon>Archaea</taxon>
        <taxon>Methanobacteriati</taxon>
        <taxon>Methanobacteriota</taxon>
        <taxon>Stenosarchaea group</taxon>
        <taxon>Methanomicrobia</taxon>
        <taxon>Candidatus Methanophagales</taxon>
        <taxon>Candidatus Methanophagaceae</taxon>
    </lineage>
</organism>
<dbReference type="PANTHER" id="PTHR30314:SF9">
    <property type="entry name" value="CELL DIVISION PROTEIN FTSZ 2"/>
    <property type="match status" value="1"/>
</dbReference>
<dbReference type="SUPFAM" id="SSF52490">
    <property type="entry name" value="Tubulin nucleotide-binding domain-like"/>
    <property type="match status" value="1"/>
</dbReference>
<dbReference type="InterPro" id="IPR020805">
    <property type="entry name" value="Cell_div_FtsZ_CS"/>
</dbReference>
<accession>A0A7G9YTL9</accession>
<dbReference type="HAMAP" id="MF_00909">
    <property type="entry name" value="FtsZ"/>
    <property type="match status" value="1"/>
</dbReference>
<keyword evidence="3 8" id="KW-0132">Cell division</keyword>
<evidence type="ECO:0000256" key="5">
    <source>
        <dbReference type="ARBA" id="ARBA00023134"/>
    </source>
</evidence>
<comment type="similarity">
    <text evidence="1 8 10">Belongs to the FtsZ family.</text>
</comment>
<gene>
    <name evidence="13" type="primary">ftsZ1</name>
    <name evidence="8" type="synonym">ftsZ</name>
    <name evidence="13" type="ORF">FBLENPID_00005</name>
</gene>
<sequence length="373" mass="39262">MDTIFGHSPEEIGVNEEAEEDWFGVPKIAIVGVGGAGNNSMNRLESLGGLNGVDRIAINTDKLHLDSISCEKKVLIGRSLTRGLGAGGSPEVARKAAEIDRNRLEELLADKNFVFLTAGMGGGTGTGASPVVAEIAKEAGAIVVAMVSFPFGVERKRREKAAEGIEELREATDTVIVLENDKLLQYAGNLSVNDAFKTMDMLIASTIQGIAGTVTQPSLVNLDFADLKAVMAEGGVAVMLVGETTKAENKPEAVVSDALSHPLLEADCRGAKGALIHITGGSDLTMIETNDIVELLTYDLNPDANVIWGARIDNDYAGKAKVTAIITGVEPTWVFGGRYEDRKEGTNLKVKNVGVGASAGRRGGIGDIIPIIH</sequence>
<dbReference type="InterPro" id="IPR024757">
    <property type="entry name" value="FtsZ_C"/>
</dbReference>
<protein>
    <recommendedName>
        <fullName evidence="8 9">Cell division protein FtsZ</fullName>
    </recommendedName>
</protein>
<feature type="binding site" evidence="8">
    <location>
        <position position="154"/>
    </location>
    <ligand>
        <name>GTP</name>
        <dbReference type="ChEBI" id="CHEBI:37565"/>
    </ligand>
</feature>
<proteinExistence type="inferred from homology"/>
<keyword evidence="2 8" id="KW-0963">Cytoplasm</keyword>
<dbReference type="InterPro" id="IPR000158">
    <property type="entry name" value="Cell_div_FtsZ"/>
</dbReference>
<evidence type="ECO:0000256" key="7">
    <source>
        <dbReference type="ARBA" id="ARBA00023306"/>
    </source>
</evidence>
<dbReference type="SMART" id="SM00864">
    <property type="entry name" value="Tubulin"/>
    <property type="match status" value="1"/>
</dbReference>
<keyword evidence="6 8" id="KW-0717">Septation</keyword>
<dbReference type="GO" id="GO:0043093">
    <property type="term" value="P:FtsZ-dependent cytokinesis"/>
    <property type="evidence" value="ECO:0007669"/>
    <property type="project" value="UniProtKB-UniRule"/>
</dbReference>
<feature type="binding site" evidence="8">
    <location>
        <position position="200"/>
    </location>
    <ligand>
        <name>GTP</name>
        <dbReference type="ChEBI" id="CHEBI:37565"/>
    </ligand>
</feature>
<comment type="function">
    <text evidence="8">Essential cell division protein that forms a contractile ring structure (Z ring) at the future cell division site. The regulation of the ring assembly controls the timing and the location of cell division. One of the functions of the FtsZ ring is to recruit other cell division proteins to the septum to produce a new cell wall between the dividing cells. Binds GTP and shows GTPase activity.</text>
</comment>
<dbReference type="GO" id="GO:0003924">
    <property type="term" value="F:GTPase activity"/>
    <property type="evidence" value="ECO:0007669"/>
    <property type="project" value="UniProtKB-UniRule"/>
</dbReference>
<dbReference type="InterPro" id="IPR018316">
    <property type="entry name" value="Tubulin/FtsZ_2-layer-sand-dom"/>
</dbReference>
<dbReference type="PANTHER" id="PTHR30314">
    <property type="entry name" value="CELL DIVISION PROTEIN FTSZ-RELATED"/>
    <property type="match status" value="1"/>
</dbReference>
<evidence type="ECO:0000256" key="8">
    <source>
        <dbReference type="HAMAP-Rule" id="MF_00909"/>
    </source>
</evidence>
<feature type="binding site" evidence="8">
    <location>
        <position position="157"/>
    </location>
    <ligand>
        <name>GTP</name>
        <dbReference type="ChEBI" id="CHEBI:37565"/>
    </ligand>
</feature>
<dbReference type="SUPFAM" id="SSF55307">
    <property type="entry name" value="Tubulin C-terminal domain-like"/>
    <property type="match status" value="1"/>
</dbReference>
<evidence type="ECO:0000256" key="1">
    <source>
        <dbReference type="ARBA" id="ARBA00009690"/>
    </source>
</evidence>
<dbReference type="InterPro" id="IPR036525">
    <property type="entry name" value="Tubulin/FtsZ_GTPase_sf"/>
</dbReference>
<dbReference type="CDD" id="cd02201">
    <property type="entry name" value="FtsZ_type1"/>
    <property type="match status" value="1"/>
</dbReference>
<dbReference type="GO" id="GO:0005525">
    <property type="term" value="F:GTP binding"/>
    <property type="evidence" value="ECO:0007669"/>
    <property type="project" value="UniProtKB-UniRule"/>
</dbReference>
<evidence type="ECO:0000256" key="3">
    <source>
        <dbReference type="ARBA" id="ARBA00022618"/>
    </source>
</evidence>
<evidence type="ECO:0000259" key="11">
    <source>
        <dbReference type="SMART" id="SM00864"/>
    </source>
</evidence>